<feature type="non-terminal residue" evidence="1">
    <location>
        <position position="19"/>
    </location>
</feature>
<dbReference type="Proteomes" id="UP000265520">
    <property type="component" value="Unassembled WGS sequence"/>
</dbReference>
<comment type="caution">
    <text evidence="1">The sequence shown here is derived from an EMBL/GenBank/DDBJ whole genome shotgun (WGS) entry which is preliminary data.</text>
</comment>
<name>A0A392PZ56_9FABA</name>
<dbReference type="EMBL" id="LXQA010105425">
    <property type="protein sequence ID" value="MCI17433.1"/>
    <property type="molecule type" value="Genomic_DNA"/>
</dbReference>
<evidence type="ECO:0000313" key="2">
    <source>
        <dbReference type="Proteomes" id="UP000265520"/>
    </source>
</evidence>
<proteinExistence type="predicted"/>
<keyword evidence="2" id="KW-1185">Reference proteome</keyword>
<organism evidence="1 2">
    <name type="scientific">Trifolium medium</name>
    <dbReference type="NCBI Taxonomy" id="97028"/>
    <lineage>
        <taxon>Eukaryota</taxon>
        <taxon>Viridiplantae</taxon>
        <taxon>Streptophyta</taxon>
        <taxon>Embryophyta</taxon>
        <taxon>Tracheophyta</taxon>
        <taxon>Spermatophyta</taxon>
        <taxon>Magnoliopsida</taxon>
        <taxon>eudicotyledons</taxon>
        <taxon>Gunneridae</taxon>
        <taxon>Pentapetalae</taxon>
        <taxon>rosids</taxon>
        <taxon>fabids</taxon>
        <taxon>Fabales</taxon>
        <taxon>Fabaceae</taxon>
        <taxon>Papilionoideae</taxon>
        <taxon>50 kb inversion clade</taxon>
        <taxon>NPAAA clade</taxon>
        <taxon>Hologalegina</taxon>
        <taxon>IRL clade</taxon>
        <taxon>Trifolieae</taxon>
        <taxon>Trifolium</taxon>
    </lineage>
</organism>
<sequence length="19" mass="2018">MFLIRVGGATSLVLVQQGE</sequence>
<accession>A0A392PZ56</accession>
<protein>
    <submittedName>
        <fullName evidence="1">Uncharacterized protein</fullName>
    </submittedName>
</protein>
<reference evidence="1 2" key="1">
    <citation type="journal article" date="2018" name="Front. Plant Sci.">
        <title>Red Clover (Trifolium pratense) and Zigzag Clover (T. medium) - A Picture of Genomic Similarities and Differences.</title>
        <authorList>
            <person name="Dluhosova J."/>
            <person name="Istvanek J."/>
            <person name="Nedelnik J."/>
            <person name="Repkova J."/>
        </authorList>
    </citation>
    <scope>NUCLEOTIDE SEQUENCE [LARGE SCALE GENOMIC DNA]</scope>
    <source>
        <strain evidence="2">cv. 10/8</strain>
        <tissue evidence="1">Leaf</tissue>
    </source>
</reference>
<dbReference type="AlphaFoldDB" id="A0A392PZ56"/>
<evidence type="ECO:0000313" key="1">
    <source>
        <dbReference type="EMBL" id="MCI17433.1"/>
    </source>
</evidence>